<dbReference type="GeneID" id="27780712"/>
<dbReference type="AlphaFoldDB" id="A0A0U3LQJ1"/>
<dbReference type="PROSITE" id="PS50995">
    <property type="entry name" value="HTH_MARR_2"/>
    <property type="match status" value="1"/>
</dbReference>
<name>A0A0U3LQJ1_STRGL</name>
<dbReference type="InterPro" id="IPR036390">
    <property type="entry name" value="WH_DNA-bd_sf"/>
</dbReference>
<accession>A0A0U3LQJ1</accession>
<organism evidence="2 3">
    <name type="scientific">Streptomyces globisporus C-1027</name>
    <dbReference type="NCBI Taxonomy" id="1172567"/>
    <lineage>
        <taxon>Bacteria</taxon>
        <taxon>Bacillati</taxon>
        <taxon>Actinomycetota</taxon>
        <taxon>Actinomycetes</taxon>
        <taxon>Kitasatosporales</taxon>
        <taxon>Streptomycetaceae</taxon>
        <taxon>Streptomyces</taxon>
    </lineage>
</organism>
<protein>
    <submittedName>
        <fullName evidence="2">MarR family transcriptional regulator</fullName>
    </submittedName>
</protein>
<feature type="domain" description="HTH marR-type" evidence="1">
    <location>
        <begin position="11"/>
        <end position="148"/>
    </location>
</feature>
<dbReference type="STRING" id="1172567.WQO_00250"/>
<dbReference type="SUPFAM" id="SSF46785">
    <property type="entry name" value="Winged helix' DNA-binding domain"/>
    <property type="match status" value="1"/>
</dbReference>
<dbReference type="InterPro" id="IPR039422">
    <property type="entry name" value="MarR/SlyA-like"/>
</dbReference>
<dbReference type="PANTHER" id="PTHR33164:SF103">
    <property type="entry name" value="REGULATORY PROTEIN MARR"/>
    <property type="match status" value="1"/>
</dbReference>
<dbReference type="InterPro" id="IPR036388">
    <property type="entry name" value="WH-like_DNA-bd_sf"/>
</dbReference>
<dbReference type="KEGG" id="sgb:WQO_00250"/>
<evidence type="ECO:0000313" key="3">
    <source>
        <dbReference type="Proteomes" id="UP000064183"/>
    </source>
</evidence>
<sequence length="167" mass="18316">MTAPDAAPSASHQAARSASAITELLDVMWEHARHSSPRATTLSSTSQLRLMYVVDREAGIRMRTACQRLGSAAPTVTRMCDRLQALGFLQRLPSTDDGREITLQLTPTGKEHLNRIREERDTMLHEAINAMPPSQRHALATGLAGLHQQLDTAHGKDHPVPRSRSVA</sequence>
<dbReference type="Pfam" id="PF12802">
    <property type="entry name" value="MarR_2"/>
    <property type="match status" value="1"/>
</dbReference>
<dbReference type="GO" id="GO:0003700">
    <property type="term" value="F:DNA-binding transcription factor activity"/>
    <property type="evidence" value="ECO:0007669"/>
    <property type="project" value="InterPro"/>
</dbReference>
<dbReference type="Gene3D" id="1.10.10.10">
    <property type="entry name" value="Winged helix-like DNA-binding domain superfamily/Winged helix DNA-binding domain"/>
    <property type="match status" value="1"/>
</dbReference>
<dbReference type="RefSeq" id="WP_010063851.1">
    <property type="nucleotide sequence ID" value="NZ_CP013738.1"/>
</dbReference>
<evidence type="ECO:0000313" key="2">
    <source>
        <dbReference type="EMBL" id="ALU91939.1"/>
    </source>
</evidence>
<dbReference type="Proteomes" id="UP000064183">
    <property type="component" value="Chromosome"/>
</dbReference>
<gene>
    <name evidence="2" type="ORF">WQO_00250</name>
</gene>
<dbReference type="GO" id="GO:0006950">
    <property type="term" value="P:response to stress"/>
    <property type="evidence" value="ECO:0007669"/>
    <property type="project" value="TreeGrafter"/>
</dbReference>
<dbReference type="EMBL" id="CP013738">
    <property type="protein sequence ID" value="ALU91939.1"/>
    <property type="molecule type" value="Genomic_DNA"/>
</dbReference>
<proteinExistence type="predicted"/>
<evidence type="ECO:0000259" key="1">
    <source>
        <dbReference type="PROSITE" id="PS50995"/>
    </source>
</evidence>
<reference evidence="2 3" key="1">
    <citation type="journal article" date="2012" name="J. Bacteriol.">
        <title>Draft genome sequence of Streptomyces globisporus C-1027, which produces an antitumor antibiotic consisting of a nine-membered enediyne with a chromoprotein.</title>
        <authorList>
            <person name="Wang L."/>
            <person name="Wang S."/>
            <person name="He Q."/>
            <person name="Yu T."/>
            <person name="Li Q."/>
            <person name="Hong B."/>
        </authorList>
    </citation>
    <scope>NUCLEOTIDE SEQUENCE [LARGE SCALE GENOMIC DNA]</scope>
    <source>
        <strain evidence="2 3">C-1027</strain>
    </source>
</reference>
<dbReference type="SMART" id="SM00347">
    <property type="entry name" value="HTH_MARR"/>
    <property type="match status" value="1"/>
</dbReference>
<dbReference type="InterPro" id="IPR000835">
    <property type="entry name" value="HTH_MarR-typ"/>
</dbReference>
<dbReference type="PANTHER" id="PTHR33164">
    <property type="entry name" value="TRANSCRIPTIONAL REGULATOR, MARR FAMILY"/>
    <property type="match status" value="1"/>
</dbReference>